<evidence type="ECO:0000256" key="8">
    <source>
        <dbReference type="ARBA" id="ARBA00022840"/>
    </source>
</evidence>
<keyword evidence="11" id="KW-1185">Reference proteome</keyword>
<dbReference type="EMBL" id="JAPEUY010000002">
    <property type="protein sequence ID" value="KAJ4375991.1"/>
    <property type="molecule type" value="Genomic_DNA"/>
</dbReference>
<dbReference type="PANTHER" id="PTHR14456">
    <property type="entry name" value="INOSITOL POLYPHOSPHATE KINASE 1"/>
    <property type="match status" value="1"/>
</dbReference>
<dbReference type="EC" id="2.7.1.158" evidence="3 9"/>
<dbReference type="GO" id="GO:0005634">
    <property type="term" value="C:nucleus"/>
    <property type="evidence" value="ECO:0007669"/>
    <property type="project" value="TreeGrafter"/>
</dbReference>
<organism evidence="10 11">
    <name type="scientific">Neocucurbitaria cava</name>
    <dbReference type="NCBI Taxonomy" id="798079"/>
    <lineage>
        <taxon>Eukaryota</taxon>
        <taxon>Fungi</taxon>
        <taxon>Dikarya</taxon>
        <taxon>Ascomycota</taxon>
        <taxon>Pezizomycotina</taxon>
        <taxon>Dothideomycetes</taxon>
        <taxon>Pleosporomycetidae</taxon>
        <taxon>Pleosporales</taxon>
        <taxon>Pleosporineae</taxon>
        <taxon>Cucurbitariaceae</taxon>
        <taxon>Neocucurbitaria</taxon>
    </lineage>
</organism>
<dbReference type="PANTHER" id="PTHR14456:SF2">
    <property type="entry name" value="INOSITOL-PENTAKISPHOSPHATE 2-KINASE"/>
    <property type="match status" value="1"/>
</dbReference>
<comment type="function">
    <text evidence="1">Has kinase activity and phosphorylates inositol-1,3,4,5,6-pentakisphosphate (Ins(1,3,4,5,6)P5) to produce 1,2,3,4,5,6-hexakisphosphate (InsP6), also known as phytate.</text>
</comment>
<comment type="function">
    <text evidence="9">Phosphorylates Ins(1,3,4,5,6)P5 at position 2 to form Ins(1,2,3,4,5,6)P6 (InsP6 or phytate).</text>
</comment>
<evidence type="ECO:0000313" key="10">
    <source>
        <dbReference type="EMBL" id="KAJ4375991.1"/>
    </source>
</evidence>
<dbReference type="AlphaFoldDB" id="A0A9W8YHJ8"/>
<dbReference type="GO" id="GO:0032958">
    <property type="term" value="P:inositol phosphate biosynthetic process"/>
    <property type="evidence" value="ECO:0007669"/>
    <property type="project" value="TreeGrafter"/>
</dbReference>
<comment type="domain">
    <text evidence="9">The EXKPK motif is conserved in inositol-pentakisphosphate 2-kinases of both family 1 and 2.</text>
</comment>
<dbReference type="InterPro" id="IPR009286">
    <property type="entry name" value="Ins_P5_2-kin"/>
</dbReference>
<proteinExistence type="inferred from homology"/>
<evidence type="ECO:0000256" key="5">
    <source>
        <dbReference type="ARBA" id="ARBA00022679"/>
    </source>
</evidence>
<dbReference type="Pfam" id="PF06090">
    <property type="entry name" value="Ins_P5_2-kin"/>
    <property type="match status" value="1"/>
</dbReference>
<protein>
    <recommendedName>
        <fullName evidence="4 9">Inositol-pentakisphosphate 2-kinase</fullName>
        <ecNumber evidence="3 9">2.7.1.158</ecNumber>
    </recommendedName>
</protein>
<evidence type="ECO:0000256" key="9">
    <source>
        <dbReference type="RuleBase" id="RU364126"/>
    </source>
</evidence>
<keyword evidence="8 9" id="KW-0067">ATP-binding</keyword>
<comment type="caution">
    <text evidence="10">The sequence shown here is derived from an EMBL/GenBank/DDBJ whole genome shotgun (WGS) entry which is preliminary data.</text>
</comment>
<gene>
    <name evidence="10" type="primary">IPK1</name>
    <name evidence="10" type="ORF">N0V83_001271</name>
</gene>
<keyword evidence="5 9" id="KW-0808">Transferase</keyword>
<evidence type="ECO:0000256" key="4">
    <source>
        <dbReference type="ARBA" id="ARBA00014846"/>
    </source>
</evidence>
<keyword evidence="7 9" id="KW-0418">Kinase</keyword>
<evidence type="ECO:0000256" key="7">
    <source>
        <dbReference type="ARBA" id="ARBA00022777"/>
    </source>
</evidence>
<dbReference type="GO" id="GO:0005524">
    <property type="term" value="F:ATP binding"/>
    <property type="evidence" value="ECO:0007669"/>
    <property type="project" value="UniProtKB-KW"/>
</dbReference>
<evidence type="ECO:0000313" key="11">
    <source>
        <dbReference type="Proteomes" id="UP001140560"/>
    </source>
</evidence>
<reference evidence="10" key="1">
    <citation type="submission" date="2022-10" db="EMBL/GenBank/DDBJ databases">
        <title>Tapping the CABI collections for fungal endophytes: first genome assemblies for Collariella, Neodidymelliopsis, Ascochyta clinopodiicola, Didymella pomorum, Didymosphaeria variabile, Neocosmospora piperis and Neocucurbitaria cava.</title>
        <authorList>
            <person name="Hill R."/>
        </authorList>
    </citation>
    <scope>NUCLEOTIDE SEQUENCE</scope>
    <source>
        <strain evidence="10">IMI 356814</strain>
    </source>
</reference>
<comment type="catalytic activity">
    <reaction evidence="9">
        <text>1D-myo-inositol 1,3,4,5,6-pentakisphosphate + ATP = 1D-myo-inositol hexakisphosphate + ADP + H(+)</text>
        <dbReference type="Rhea" id="RHEA:20313"/>
        <dbReference type="ChEBI" id="CHEBI:15378"/>
        <dbReference type="ChEBI" id="CHEBI:30616"/>
        <dbReference type="ChEBI" id="CHEBI:57733"/>
        <dbReference type="ChEBI" id="CHEBI:58130"/>
        <dbReference type="ChEBI" id="CHEBI:456216"/>
        <dbReference type="EC" id="2.7.1.158"/>
    </reaction>
</comment>
<evidence type="ECO:0000256" key="6">
    <source>
        <dbReference type="ARBA" id="ARBA00022741"/>
    </source>
</evidence>
<dbReference type="OrthoDB" id="272370at2759"/>
<evidence type="ECO:0000256" key="1">
    <source>
        <dbReference type="ARBA" id="ARBA00003979"/>
    </source>
</evidence>
<name>A0A9W8YHJ8_9PLEO</name>
<dbReference type="GO" id="GO:0035299">
    <property type="term" value="F:inositol-1,3,4,5,6-pentakisphosphate 2-kinase activity"/>
    <property type="evidence" value="ECO:0007669"/>
    <property type="project" value="UniProtKB-EC"/>
</dbReference>
<sequence>MPDNTRPLLDPAQRAEFQRLNRTKAICCLPYFDDAPKEALIQFDYLSKGAANVVYTIHRAEKPFTNAFLFVHVQDQGSSATAISNDQVIDRVLRVPRGRAKHLTSDDIVAGFEQAVRPVFLSGKVDAVGSGENLENSEDEQVQVPVEPDQDLSKYLMDLKRVAFLPGVMAHLAHLAHFTEPGTFEQGVDNSGLLLPDMSPVPDVSISLEIKPKWLLQSPTAPASAVRCRTCAMQVAIPKHREIYLCPLRLVYGTQPDLRDWAWYVLADHFGGTADVSKDTQKQVMVSRLVRRLIDYLVVGDGRTLLLHIQYLESKLDPQGILKREQVHPNDVFDRNSRLAMTLRDSSWFIMIPFAVNAPITSKLGDLDFKSGEKLVDWADKELMLLQSEMYTKVVADGPECWLGRTDKA</sequence>
<dbReference type="Proteomes" id="UP001140560">
    <property type="component" value="Unassembled WGS sequence"/>
</dbReference>
<comment type="similarity">
    <text evidence="2">Belongs to the IPK1 type 1 family.</text>
</comment>
<keyword evidence="6 9" id="KW-0547">Nucleotide-binding</keyword>
<evidence type="ECO:0000256" key="3">
    <source>
        <dbReference type="ARBA" id="ARBA00012023"/>
    </source>
</evidence>
<accession>A0A9W8YHJ8</accession>
<evidence type="ECO:0000256" key="2">
    <source>
        <dbReference type="ARBA" id="ARBA00008305"/>
    </source>
</evidence>